<keyword evidence="2" id="KW-1185">Reference proteome</keyword>
<reference evidence="1 2" key="1">
    <citation type="submission" date="2024-03" db="EMBL/GenBank/DDBJ databases">
        <title>Aureococcus anophagefferens CCMP1851 and Kratosvirus quantuckense: Draft genome of a second virus-susceptible host strain in the model system.</title>
        <authorList>
            <person name="Chase E."/>
            <person name="Truchon A.R."/>
            <person name="Schepens W."/>
            <person name="Wilhelm S.W."/>
        </authorList>
    </citation>
    <scope>NUCLEOTIDE SEQUENCE [LARGE SCALE GENOMIC DNA]</scope>
    <source>
        <strain evidence="1 2">CCMP1851</strain>
    </source>
</reference>
<name>A0ABR1FU58_AURAN</name>
<dbReference type="EMBL" id="JBBJCI010000228">
    <property type="protein sequence ID" value="KAK7238719.1"/>
    <property type="molecule type" value="Genomic_DNA"/>
</dbReference>
<organism evidence="1 2">
    <name type="scientific">Aureococcus anophagefferens</name>
    <name type="common">Harmful bloom alga</name>
    <dbReference type="NCBI Taxonomy" id="44056"/>
    <lineage>
        <taxon>Eukaryota</taxon>
        <taxon>Sar</taxon>
        <taxon>Stramenopiles</taxon>
        <taxon>Ochrophyta</taxon>
        <taxon>Pelagophyceae</taxon>
        <taxon>Pelagomonadales</taxon>
        <taxon>Pelagomonadaceae</taxon>
        <taxon>Aureococcus</taxon>
    </lineage>
</organism>
<evidence type="ECO:0000313" key="2">
    <source>
        <dbReference type="Proteomes" id="UP001363151"/>
    </source>
</evidence>
<comment type="caution">
    <text evidence="1">The sequence shown here is derived from an EMBL/GenBank/DDBJ whole genome shotgun (WGS) entry which is preliminary data.</text>
</comment>
<dbReference type="Proteomes" id="UP001363151">
    <property type="component" value="Unassembled WGS sequence"/>
</dbReference>
<sequence length="177" mass="18120">MDVVGAAAPAPACPGDTAESAELARRMDELRASPAAVALRELDATVRLCPGDAYFYDEALGQVVVQRKATFVAYGLGRGAAAPPPRASSSARRRAGSRCVAADGSLLAVQVSETLVLVAEADGPRRWRVEVRGGAPGVGAFLERLAGGGGGGGDARAPRRPGGVLWLIARPVSTRFG</sequence>
<proteinExistence type="predicted"/>
<evidence type="ECO:0000313" key="1">
    <source>
        <dbReference type="EMBL" id="KAK7238719.1"/>
    </source>
</evidence>
<accession>A0ABR1FU58</accession>
<gene>
    <name evidence="1" type="ORF">SO694_00021433</name>
</gene>
<protein>
    <submittedName>
        <fullName evidence="1">Uncharacterized protein</fullName>
    </submittedName>
</protein>